<reference evidence="6 7" key="1">
    <citation type="submission" date="2019-03" db="EMBL/GenBank/DDBJ databases">
        <title>Genomic Encyclopedia of Type Strains, Phase IV (KMG-IV): sequencing the most valuable type-strain genomes for metagenomic binning, comparative biology and taxonomic classification.</title>
        <authorList>
            <person name="Goeker M."/>
        </authorList>
    </citation>
    <scope>NUCLEOTIDE SEQUENCE [LARGE SCALE GENOMIC DNA]</scope>
    <source>
        <strain evidence="6 7">DSM 12121</strain>
    </source>
</reference>
<accession>A0A4R6E138</accession>
<dbReference type="InterPro" id="IPR001638">
    <property type="entry name" value="Solute-binding_3/MltF_N"/>
</dbReference>
<evidence type="ECO:0000256" key="4">
    <source>
        <dbReference type="SAM" id="SignalP"/>
    </source>
</evidence>
<dbReference type="SUPFAM" id="SSF53850">
    <property type="entry name" value="Periplasmic binding protein-like II"/>
    <property type="match status" value="1"/>
</dbReference>
<dbReference type="GO" id="GO:0030288">
    <property type="term" value="C:outer membrane-bounded periplasmic space"/>
    <property type="evidence" value="ECO:0007669"/>
    <property type="project" value="TreeGrafter"/>
</dbReference>
<dbReference type="Proteomes" id="UP000295129">
    <property type="component" value="Unassembled WGS sequence"/>
</dbReference>
<proteinExistence type="inferred from homology"/>
<evidence type="ECO:0000256" key="1">
    <source>
        <dbReference type="ARBA" id="ARBA00010333"/>
    </source>
</evidence>
<dbReference type="GO" id="GO:0005576">
    <property type="term" value="C:extracellular region"/>
    <property type="evidence" value="ECO:0007669"/>
    <property type="project" value="TreeGrafter"/>
</dbReference>
<evidence type="ECO:0000313" key="6">
    <source>
        <dbReference type="EMBL" id="TDN51373.1"/>
    </source>
</evidence>
<gene>
    <name evidence="6" type="ORF">C7389_107107</name>
</gene>
<dbReference type="EMBL" id="SNVV01000007">
    <property type="protein sequence ID" value="TDN51373.1"/>
    <property type="molecule type" value="Genomic_DNA"/>
</dbReference>
<dbReference type="AlphaFoldDB" id="A0A4R6E138"/>
<feature type="signal peptide" evidence="4">
    <location>
        <begin position="1"/>
        <end position="23"/>
    </location>
</feature>
<evidence type="ECO:0000256" key="3">
    <source>
        <dbReference type="ARBA" id="ARBA00022729"/>
    </source>
</evidence>
<keyword evidence="3 4" id="KW-0732">Signal</keyword>
<evidence type="ECO:0000313" key="7">
    <source>
        <dbReference type="Proteomes" id="UP000295129"/>
    </source>
</evidence>
<dbReference type="PANTHER" id="PTHR30085">
    <property type="entry name" value="AMINO ACID ABC TRANSPORTER PERMEASE"/>
    <property type="match status" value="1"/>
</dbReference>
<dbReference type="GO" id="GO:0006865">
    <property type="term" value="P:amino acid transport"/>
    <property type="evidence" value="ECO:0007669"/>
    <property type="project" value="TreeGrafter"/>
</dbReference>
<evidence type="ECO:0000256" key="2">
    <source>
        <dbReference type="ARBA" id="ARBA00022448"/>
    </source>
</evidence>
<dbReference type="PANTHER" id="PTHR30085:SF2">
    <property type="entry name" value="GLUTAMATE_ASPARTATE IMPORT SOLUTE-BINDING PROTEIN"/>
    <property type="match status" value="1"/>
</dbReference>
<comment type="similarity">
    <text evidence="1">Belongs to the bacterial solute-binding protein 3 family.</text>
</comment>
<feature type="chain" id="PRO_5021000159" evidence="4">
    <location>
        <begin position="24"/>
        <end position="299"/>
    </location>
</feature>
<name>A0A4R6E138_9RHOO</name>
<keyword evidence="2" id="KW-0813">Transport</keyword>
<dbReference type="RefSeq" id="WP_133590887.1">
    <property type="nucleotide sequence ID" value="NZ_SNVV01000007.1"/>
</dbReference>
<dbReference type="InterPro" id="IPR051455">
    <property type="entry name" value="Bact_solute-bind_prot3"/>
</dbReference>
<feature type="domain" description="Solute-binding protein family 3/N-terminal" evidence="5">
    <location>
        <begin position="38"/>
        <end position="270"/>
    </location>
</feature>
<dbReference type="CDD" id="cd13688">
    <property type="entry name" value="PBP2_GltI_DEBP"/>
    <property type="match status" value="1"/>
</dbReference>
<keyword evidence="7" id="KW-1185">Reference proteome</keyword>
<dbReference type="OrthoDB" id="7240770at2"/>
<evidence type="ECO:0000259" key="5">
    <source>
        <dbReference type="SMART" id="SM00062"/>
    </source>
</evidence>
<organism evidence="6 7">
    <name type="scientific">Azoarcus indigens</name>
    <dbReference type="NCBI Taxonomy" id="29545"/>
    <lineage>
        <taxon>Bacteria</taxon>
        <taxon>Pseudomonadati</taxon>
        <taxon>Pseudomonadota</taxon>
        <taxon>Betaproteobacteria</taxon>
        <taxon>Rhodocyclales</taxon>
        <taxon>Zoogloeaceae</taxon>
        <taxon>Azoarcus</taxon>
    </lineage>
</organism>
<protein>
    <submittedName>
        <fullName evidence="6">Amino acid ABC transporter substrate-binding protein (PAAT family)</fullName>
    </submittedName>
</protein>
<comment type="caution">
    <text evidence="6">The sequence shown here is derived from an EMBL/GenBank/DDBJ whole genome shotgun (WGS) entry which is preliminary data.</text>
</comment>
<dbReference type="Gene3D" id="3.40.190.10">
    <property type="entry name" value="Periplasmic binding protein-like II"/>
    <property type="match status" value="2"/>
</dbReference>
<dbReference type="Pfam" id="PF00497">
    <property type="entry name" value="SBP_bac_3"/>
    <property type="match status" value="1"/>
</dbReference>
<sequence>MRKSLTVIALCLTAGGLAAPAQAAELTGSLKKIKDAGAITVGYRESSVPFSYLDADQKPVGYAMDLCAKVVDAVKEELKAPNLQVKYQAVTSQNRIPLMQNGTIDIECGSTTNSVQRQQQVGFSVAYFITSVRMGVRKDSGINDITDLEGKPVVTTTGTTSDGLIKQNQRGKSINLRNLYGKDHADSFLMVESGRAAAFVMDDILIAGLIANSKNPSAYAIVGPSLRDEPYGVMLRKDDPEFKAVVDKALIAAMKSGEATKLYEKWFMSPIPPRNVNLNFPMSPVLKAAIENPTDKGVE</sequence>
<dbReference type="SMART" id="SM00062">
    <property type="entry name" value="PBPb"/>
    <property type="match status" value="1"/>
</dbReference>